<evidence type="ECO:0000259" key="7">
    <source>
        <dbReference type="Pfam" id="PF22799"/>
    </source>
</evidence>
<keyword evidence="4" id="KW-0732">Signal</keyword>
<dbReference type="OrthoDB" id="5415592at2759"/>
<evidence type="ECO:0000256" key="3">
    <source>
        <dbReference type="ARBA" id="ARBA00022525"/>
    </source>
</evidence>
<dbReference type="GO" id="GO:0005199">
    <property type="term" value="F:structural constituent of cell wall"/>
    <property type="evidence" value="ECO:0007669"/>
    <property type="project" value="InterPro"/>
</dbReference>
<evidence type="ECO:0000256" key="4">
    <source>
        <dbReference type="ARBA" id="ARBA00022729"/>
    </source>
</evidence>
<dbReference type="GO" id="GO:0009277">
    <property type="term" value="C:fungal-type cell wall"/>
    <property type="evidence" value="ECO:0007669"/>
    <property type="project" value="TreeGrafter"/>
</dbReference>
<dbReference type="PANTHER" id="PTHR47254">
    <property type="entry name" value="CELL WALL MANNOPROTEIN CIS3-RELATED"/>
    <property type="match status" value="1"/>
</dbReference>
<keyword evidence="9" id="KW-1185">Reference proteome</keyword>
<dbReference type="GO" id="GO:0031505">
    <property type="term" value="P:fungal-type cell wall organization"/>
    <property type="evidence" value="ECO:0007669"/>
    <property type="project" value="UniProtKB-ARBA"/>
</dbReference>
<accession>A0A8E2F8W3</accession>
<dbReference type="PANTHER" id="PTHR47254:SF1">
    <property type="entry name" value="CELL WALL MANNOPROTEIN CIS3-RELATED"/>
    <property type="match status" value="1"/>
</dbReference>
<dbReference type="AlphaFoldDB" id="A0A8E2F8W3"/>
<evidence type="ECO:0000313" key="9">
    <source>
        <dbReference type="Proteomes" id="UP000250140"/>
    </source>
</evidence>
<comment type="subcellular location">
    <subcellularLocation>
        <location evidence="1">Secreted</location>
        <location evidence="1">Cell wall</location>
    </subcellularLocation>
</comment>
<dbReference type="Proteomes" id="UP000250140">
    <property type="component" value="Unassembled WGS sequence"/>
</dbReference>
<name>A0A8E2F8W3_9PEZI</name>
<proteinExistence type="inferred from homology"/>
<dbReference type="Pfam" id="PF00399">
    <property type="entry name" value="PIR"/>
    <property type="match status" value="3"/>
</dbReference>
<feature type="domain" description="Cell wall mannoprotein PIR1-like C-terminal" evidence="7">
    <location>
        <begin position="99"/>
        <end position="172"/>
    </location>
</feature>
<evidence type="ECO:0000256" key="5">
    <source>
        <dbReference type="ARBA" id="ARBA00022737"/>
    </source>
</evidence>
<evidence type="ECO:0000256" key="1">
    <source>
        <dbReference type="ARBA" id="ARBA00004191"/>
    </source>
</evidence>
<gene>
    <name evidence="8" type="ORF">AOQ84DRAFT_352376</name>
</gene>
<keyword evidence="3" id="KW-0964">Secreted</keyword>
<reference evidence="8 9" key="1">
    <citation type="journal article" date="2016" name="Nat. Commun.">
        <title>Ectomycorrhizal ecology is imprinted in the genome of the dominant symbiotic fungus Cenococcum geophilum.</title>
        <authorList>
            <consortium name="DOE Joint Genome Institute"/>
            <person name="Peter M."/>
            <person name="Kohler A."/>
            <person name="Ohm R.A."/>
            <person name="Kuo A."/>
            <person name="Krutzmann J."/>
            <person name="Morin E."/>
            <person name="Arend M."/>
            <person name="Barry K.W."/>
            <person name="Binder M."/>
            <person name="Choi C."/>
            <person name="Clum A."/>
            <person name="Copeland A."/>
            <person name="Grisel N."/>
            <person name="Haridas S."/>
            <person name="Kipfer T."/>
            <person name="LaButti K."/>
            <person name="Lindquist E."/>
            <person name="Lipzen A."/>
            <person name="Maire R."/>
            <person name="Meier B."/>
            <person name="Mihaltcheva S."/>
            <person name="Molinier V."/>
            <person name="Murat C."/>
            <person name="Poggeler S."/>
            <person name="Quandt C.A."/>
            <person name="Sperisen C."/>
            <person name="Tritt A."/>
            <person name="Tisserant E."/>
            <person name="Crous P.W."/>
            <person name="Henrissat B."/>
            <person name="Nehls U."/>
            <person name="Egli S."/>
            <person name="Spatafora J.W."/>
            <person name="Grigoriev I.V."/>
            <person name="Martin F.M."/>
        </authorList>
    </citation>
    <scope>NUCLEOTIDE SEQUENCE [LARGE SCALE GENOMIC DNA]</scope>
    <source>
        <strain evidence="8 9">CBS 207.34</strain>
    </source>
</reference>
<dbReference type="InterPro" id="IPR000420">
    <property type="entry name" value="Yeast_PIR_rpt"/>
</dbReference>
<evidence type="ECO:0000256" key="2">
    <source>
        <dbReference type="ARBA" id="ARBA00022512"/>
    </source>
</evidence>
<organism evidence="8 9">
    <name type="scientific">Glonium stellatum</name>
    <dbReference type="NCBI Taxonomy" id="574774"/>
    <lineage>
        <taxon>Eukaryota</taxon>
        <taxon>Fungi</taxon>
        <taxon>Dikarya</taxon>
        <taxon>Ascomycota</taxon>
        <taxon>Pezizomycotina</taxon>
        <taxon>Dothideomycetes</taxon>
        <taxon>Pleosporomycetidae</taxon>
        <taxon>Gloniales</taxon>
        <taxon>Gloniaceae</taxon>
        <taxon>Glonium</taxon>
    </lineage>
</organism>
<evidence type="ECO:0000256" key="6">
    <source>
        <dbReference type="ARBA" id="ARBA00038219"/>
    </source>
</evidence>
<evidence type="ECO:0000313" key="8">
    <source>
        <dbReference type="EMBL" id="OCL12730.1"/>
    </source>
</evidence>
<protein>
    <recommendedName>
        <fullName evidence="7">Cell wall mannoprotein PIR1-like C-terminal domain-containing protein</fullName>
    </recommendedName>
</protein>
<dbReference type="InterPro" id="IPR051153">
    <property type="entry name" value="Yeast_CWMannoprotein_PIR"/>
</dbReference>
<dbReference type="InterPro" id="IPR054508">
    <property type="entry name" value="PIR1-like_C"/>
</dbReference>
<dbReference type="Pfam" id="PF22799">
    <property type="entry name" value="PIR1-like_C"/>
    <property type="match status" value="1"/>
</dbReference>
<comment type="similarity">
    <text evidence="6">Belongs to the PIR protein family.</text>
</comment>
<sequence>MSVQIVSQISDGQIQAPTTATILPVSQISDGQIQAPASTLRTSTMSAVSQISDGQPQAPYHTIPTKAKRYAFPQATPSSSPQLVGCAGNDTLTLTLNNGVLKDTQGRTGYIASNYQFQFDNPPQAGAIYTSGFSVCSNGSLALGGSAVWYQCLSGNFYNLYDRYWAPQCHAVLIDALLLKNCSSS</sequence>
<keyword evidence="5" id="KW-0677">Repeat</keyword>
<dbReference type="PROSITE" id="PS50256">
    <property type="entry name" value="PIR_REPEAT_2"/>
    <property type="match status" value="3"/>
</dbReference>
<keyword evidence="2" id="KW-0134">Cell wall</keyword>
<dbReference type="EMBL" id="KV748839">
    <property type="protein sequence ID" value="OCL12730.1"/>
    <property type="molecule type" value="Genomic_DNA"/>
</dbReference>